<dbReference type="GO" id="GO:0003852">
    <property type="term" value="F:2-isopropylmalate synthase activity"/>
    <property type="evidence" value="ECO:0007669"/>
    <property type="project" value="UniProtKB-EC"/>
</dbReference>
<dbReference type="Pfam" id="PF08502">
    <property type="entry name" value="LeuA_dimer"/>
    <property type="match status" value="1"/>
</dbReference>
<dbReference type="PANTHER" id="PTHR46911:SF1">
    <property type="entry name" value="2-ISOPROPYLMALATE SYNTHASE"/>
    <property type="match status" value="1"/>
</dbReference>
<evidence type="ECO:0000256" key="5">
    <source>
        <dbReference type="ARBA" id="ARBA00009767"/>
    </source>
</evidence>
<dbReference type="PROSITE" id="PS00815">
    <property type="entry name" value="AIPM_HOMOCIT_SYNTH_1"/>
    <property type="match status" value="1"/>
</dbReference>
<dbReference type="RefSeq" id="XP_047757631.1">
    <property type="nucleotide sequence ID" value="XM_047902179.1"/>
</dbReference>
<keyword evidence="8" id="KW-0432">Leucine biosynthesis</keyword>
<keyword evidence="12" id="KW-0496">Mitochondrion</keyword>
<dbReference type="SUPFAM" id="SSF51569">
    <property type="entry name" value="Aldolase"/>
    <property type="match status" value="1"/>
</dbReference>
<dbReference type="OrthoDB" id="418791at2759"/>
<dbReference type="EMBL" id="CP090164">
    <property type="protein sequence ID" value="UJO13265.1"/>
    <property type="molecule type" value="Genomic_DNA"/>
</dbReference>
<dbReference type="GeneID" id="71982909"/>
<comment type="similarity">
    <text evidence="5">Belongs to the alpha-IPM synthase/homocitrate synthase family. LeuA type 2 subfamily.</text>
</comment>
<dbReference type="AlphaFoldDB" id="A0A9Q8L988"/>
<dbReference type="InterPro" id="IPR005668">
    <property type="entry name" value="IPM_Synthase"/>
</dbReference>
<dbReference type="InterPro" id="IPR013709">
    <property type="entry name" value="2-isopropylmalate_synth_dimer"/>
</dbReference>
<reference evidence="16" key="1">
    <citation type="submission" date="2021-12" db="EMBL/GenBank/DDBJ databases">
        <authorList>
            <person name="Zaccaron A."/>
            <person name="Stergiopoulos I."/>
        </authorList>
    </citation>
    <scope>NUCLEOTIDE SEQUENCE</scope>
    <source>
        <strain evidence="16">Race5_Kim</strain>
    </source>
</reference>
<comment type="subcellular location">
    <subcellularLocation>
        <location evidence="3">Mitochondrion</location>
    </subcellularLocation>
</comment>
<dbReference type="InterPro" id="IPR036230">
    <property type="entry name" value="LeuA_allosteric_dom_sf"/>
</dbReference>
<dbReference type="InterPro" id="IPR002034">
    <property type="entry name" value="AIPM/Hcit_synth_CS"/>
</dbReference>
<evidence type="ECO:0000256" key="14">
    <source>
        <dbReference type="SAM" id="MobiDB-lite"/>
    </source>
</evidence>
<evidence type="ECO:0000259" key="15">
    <source>
        <dbReference type="PROSITE" id="PS50991"/>
    </source>
</evidence>
<dbReference type="EC" id="2.3.3.13" evidence="7"/>
<dbReference type="InterPro" id="IPR054692">
    <property type="entry name" value="LeuA-like_post-cat"/>
</dbReference>
<evidence type="ECO:0000256" key="10">
    <source>
        <dbReference type="ARBA" id="ARBA00022679"/>
    </source>
</evidence>
<sequence length="648" mass="71579">MVMLADPSRKYRKFKPLHIPDRQWPSKTIEKVPRWLATDLRDGNQSLVDPMDGEQKWRYFQMLVKLGYKEIEVAFPSSGATDYDFVRKLVTTPGVVPDDVWLQVLSPCRKELIRRTVGSLKGAKKGILHLYLATSPCFQQIVFNMDNKQCKELAVECTKYARSITKDDPESGVEEWTYEFSPETFSDSDPEFVIEICEAVKAAWEPSVENPIIFNLPATVEMATPNVYADQIEYFCRNISEREKISVSLHPHNDRGCAVAAAELAQMAGADRVEGTLFGNGERTGNVDLVTLALNLYTQGIHPKIDFSDINSVIDIVEKSNKIPVHPRAPYGGSLVVCAFSGSHQDAIKKGFNIRDKDRAGPEDPWEMPYLPLDPQDIGRTYEAVIRVNSQSGKGGIAWIIKRTLELDLPRGLQVAFSKIVQREADMIGRELLANEIKALFVDAYHLNKNPRFSLVDYNISTDRSASPAPPAETGKTASGRNLRRRFTGVIEIDGREHNVEGVGNGALSALANALKNLGVDLDIVNYKEHAIERQMEKKRDTQAATYIECTAAGSHQKVWGVGIHEDVVQSSLFALLGAASSFLSSRPTTPVPFRPKRSNTGSLDVGAPADLSQQKQALNGAPANSGPDAESRIVANLEAKVNGDGQS</sequence>
<comment type="cofactor">
    <cofactor evidence="2">
        <name>a divalent metal cation</name>
        <dbReference type="ChEBI" id="CHEBI:60240"/>
    </cofactor>
</comment>
<dbReference type="NCBIfam" id="TIGR00970">
    <property type="entry name" value="leuA_yeast"/>
    <property type="match status" value="1"/>
</dbReference>
<evidence type="ECO:0000256" key="7">
    <source>
        <dbReference type="ARBA" id="ARBA00012973"/>
    </source>
</evidence>
<keyword evidence="10" id="KW-0808">Transferase</keyword>
<keyword evidence="9" id="KW-0028">Amino-acid biosynthesis</keyword>
<evidence type="ECO:0000256" key="8">
    <source>
        <dbReference type="ARBA" id="ARBA00022430"/>
    </source>
</evidence>
<dbReference type="NCBIfam" id="NF002991">
    <property type="entry name" value="PRK03739.1"/>
    <property type="match status" value="1"/>
</dbReference>
<evidence type="ECO:0000313" key="17">
    <source>
        <dbReference type="Proteomes" id="UP000756132"/>
    </source>
</evidence>
<dbReference type="SUPFAM" id="SSF89000">
    <property type="entry name" value="post-HMGL domain-like"/>
    <property type="match status" value="1"/>
</dbReference>
<dbReference type="HAMAP" id="MF_00572">
    <property type="entry name" value="LeuA_type2"/>
    <property type="match status" value="1"/>
</dbReference>
<keyword evidence="17" id="KW-1185">Reference proteome</keyword>
<dbReference type="GO" id="GO:0009098">
    <property type="term" value="P:L-leucine biosynthetic process"/>
    <property type="evidence" value="ECO:0007669"/>
    <property type="project" value="UniProtKB-KW"/>
</dbReference>
<dbReference type="InterPro" id="IPR013785">
    <property type="entry name" value="Aldolase_TIM"/>
</dbReference>
<evidence type="ECO:0000256" key="12">
    <source>
        <dbReference type="ARBA" id="ARBA00023128"/>
    </source>
</evidence>
<dbReference type="GO" id="GO:0005739">
    <property type="term" value="C:mitochondrion"/>
    <property type="evidence" value="ECO:0007669"/>
    <property type="project" value="UniProtKB-SubCell"/>
</dbReference>
<comment type="catalytic activity">
    <reaction evidence="1">
        <text>3-methyl-2-oxobutanoate + acetyl-CoA + H2O = (2S)-2-isopropylmalate + CoA + H(+)</text>
        <dbReference type="Rhea" id="RHEA:21524"/>
        <dbReference type="ChEBI" id="CHEBI:1178"/>
        <dbReference type="ChEBI" id="CHEBI:11851"/>
        <dbReference type="ChEBI" id="CHEBI:15377"/>
        <dbReference type="ChEBI" id="CHEBI:15378"/>
        <dbReference type="ChEBI" id="CHEBI:57287"/>
        <dbReference type="ChEBI" id="CHEBI:57288"/>
        <dbReference type="EC" id="2.3.3.13"/>
    </reaction>
</comment>
<dbReference type="Gene3D" id="3.30.160.270">
    <property type="match status" value="1"/>
</dbReference>
<proteinExistence type="inferred from homology"/>
<dbReference type="Gene3D" id="3.20.20.70">
    <property type="entry name" value="Aldolase class I"/>
    <property type="match status" value="1"/>
</dbReference>
<dbReference type="PROSITE" id="PS00816">
    <property type="entry name" value="AIPM_HOMOCIT_SYNTH_2"/>
    <property type="match status" value="1"/>
</dbReference>
<reference evidence="16" key="2">
    <citation type="journal article" date="2022" name="Microb. Genom.">
        <title>A chromosome-scale genome assembly of the tomato pathogen Cladosporium fulvum reveals a compartmentalized genome architecture and the presence of a dispensable chromosome.</title>
        <authorList>
            <person name="Zaccaron A.Z."/>
            <person name="Chen L.H."/>
            <person name="Samaras A."/>
            <person name="Stergiopoulos I."/>
        </authorList>
    </citation>
    <scope>NUCLEOTIDE SEQUENCE</scope>
    <source>
        <strain evidence="16">Race5_Kim</strain>
    </source>
</reference>
<dbReference type="InterPro" id="IPR000891">
    <property type="entry name" value="PYR_CT"/>
</dbReference>
<dbReference type="FunFam" id="3.30.160.270:FF:000002">
    <property type="entry name" value="2-isopropylmalate synthase"/>
    <property type="match status" value="1"/>
</dbReference>
<dbReference type="KEGG" id="ffu:CLAFUR5_03031"/>
<dbReference type="OMA" id="WPDKVID"/>
<evidence type="ECO:0000256" key="11">
    <source>
        <dbReference type="ARBA" id="ARBA00022723"/>
    </source>
</evidence>
<organism evidence="16 17">
    <name type="scientific">Passalora fulva</name>
    <name type="common">Tomato leaf mold</name>
    <name type="synonym">Cladosporium fulvum</name>
    <dbReference type="NCBI Taxonomy" id="5499"/>
    <lineage>
        <taxon>Eukaryota</taxon>
        <taxon>Fungi</taxon>
        <taxon>Dikarya</taxon>
        <taxon>Ascomycota</taxon>
        <taxon>Pezizomycotina</taxon>
        <taxon>Dothideomycetes</taxon>
        <taxon>Dothideomycetidae</taxon>
        <taxon>Mycosphaerellales</taxon>
        <taxon>Mycosphaerellaceae</taxon>
        <taxon>Fulvia</taxon>
    </lineage>
</organism>
<evidence type="ECO:0000256" key="3">
    <source>
        <dbReference type="ARBA" id="ARBA00004173"/>
    </source>
</evidence>
<dbReference type="Pfam" id="PF22615">
    <property type="entry name" value="IPMS_D2"/>
    <property type="match status" value="1"/>
</dbReference>
<dbReference type="CDD" id="cd07942">
    <property type="entry name" value="DRE_TIM_LeuA"/>
    <property type="match status" value="1"/>
</dbReference>
<dbReference type="SMART" id="SM00917">
    <property type="entry name" value="LeuA_dimer"/>
    <property type="match status" value="1"/>
</dbReference>
<dbReference type="SUPFAM" id="SSF110921">
    <property type="entry name" value="2-isopropylmalate synthase LeuA, allosteric (dimerisation) domain"/>
    <property type="match status" value="1"/>
</dbReference>
<comment type="subunit">
    <text evidence="6">Homodimer.</text>
</comment>
<dbReference type="GO" id="GO:0046872">
    <property type="term" value="F:metal ion binding"/>
    <property type="evidence" value="ECO:0007669"/>
    <property type="project" value="UniProtKB-KW"/>
</dbReference>
<dbReference type="PANTHER" id="PTHR46911">
    <property type="match status" value="1"/>
</dbReference>
<evidence type="ECO:0000313" key="16">
    <source>
        <dbReference type="EMBL" id="UJO13265.1"/>
    </source>
</evidence>
<evidence type="ECO:0000256" key="2">
    <source>
        <dbReference type="ARBA" id="ARBA00001968"/>
    </source>
</evidence>
<evidence type="ECO:0000256" key="6">
    <source>
        <dbReference type="ARBA" id="ARBA00011738"/>
    </source>
</evidence>
<dbReference type="Proteomes" id="UP000756132">
    <property type="component" value="Chromosome 2"/>
</dbReference>
<protein>
    <recommendedName>
        <fullName evidence="7">2-isopropylmalate synthase</fullName>
        <ecNumber evidence="7">2.3.3.13</ecNumber>
    </recommendedName>
</protein>
<feature type="domain" description="Pyruvate carboxyltransferase" evidence="15">
    <location>
        <begin position="33"/>
        <end position="311"/>
    </location>
</feature>
<evidence type="ECO:0000256" key="1">
    <source>
        <dbReference type="ARBA" id="ARBA00000064"/>
    </source>
</evidence>
<comment type="pathway">
    <text evidence="4">Amino-acid biosynthesis; L-leucine biosynthesis; L-leucine from 3-methyl-2-oxobutanoate: step 1/4.</text>
</comment>
<dbReference type="PROSITE" id="PS50991">
    <property type="entry name" value="PYR_CT"/>
    <property type="match status" value="1"/>
</dbReference>
<keyword evidence="13" id="KW-0100">Branched-chain amino acid biosynthesis</keyword>
<accession>A0A9Q8L988</accession>
<keyword evidence="11" id="KW-0479">Metal-binding</keyword>
<feature type="region of interest" description="Disordered" evidence="14">
    <location>
        <begin position="584"/>
        <end position="633"/>
    </location>
</feature>
<name>A0A9Q8L988_PASFU</name>
<evidence type="ECO:0000256" key="13">
    <source>
        <dbReference type="ARBA" id="ARBA00023304"/>
    </source>
</evidence>
<dbReference type="FunFam" id="3.20.20.70:FF:000045">
    <property type="entry name" value="2-isopropylmalate synthase"/>
    <property type="match status" value="1"/>
</dbReference>
<dbReference type="Pfam" id="PF00682">
    <property type="entry name" value="HMGL-like"/>
    <property type="match status" value="1"/>
</dbReference>
<evidence type="ECO:0000256" key="4">
    <source>
        <dbReference type="ARBA" id="ARBA00004689"/>
    </source>
</evidence>
<dbReference type="InterPro" id="IPR039371">
    <property type="entry name" value="LeuA_N_DRE-TIM"/>
</dbReference>
<evidence type="ECO:0000256" key="9">
    <source>
        <dbReference type="ARBA" id="ARBA00022605"/>
    </source>
</evidence>
<gene>
    <name evidence="16" type="ORF">CLAFUR5_03031</name>
</gene>